<dbReference type="InterPro" id="IPR029044">
    <property type="entry name" value="Nucleotide-diphossugar_trans"/>
</dbReference>
<keyword evidence="2 5" id="KW-0548">Nucleotidyltransferase</keyword>
<dbReference type="PANTHER" id="PTHR40392:SF1">
    <property type="entry name" value="2-PHOSPHO-L-LACTATE GUANYLYLTRANSFERASE"/>
    <property type="match status" value="1"/>
</dbReference>
<dbReference type="EMBL" id="JABEMA010000459">
    <property type="protein sequence ID" value="NNH24681.1"/>
    <property type="molecule type" value="Genomic_DNA"/>
</dbReference>
<organism evidence="5 6">
    <name type="scientific">Pseudokineococcus marinus</name>
    <dbReference type="NCBI Taxonomy" id="351215"/>
    <lineage>
        <taxon>Bacteria</taxon>
        <taxon>Bacillati</taxon>
        <taxon>Actinomycetota</taxon>
        <taxon>Actinomycetes</taxon>
        <taxon>Kineosporiales</taxon>
        <taxon>Kineosporiaceae</taxon>
        <taxon>Pseudokineococcus</taxon>
    </lineage>
</organism>
<evidence type="ECO:0000256" key="1">
    <source>
        <dbReference type="ARBA" id="ARBA00022679"/>
    </source>
</evidence>
<dbReference type="AlphaFoldDB" id="A0A849BPT0"/>
<dbReference type="GO" id="GO:0005525">
    <property type="term" value="F:GTP binding"/>
    <property type="evidence" value="ECO:0007669"/>
    <property type="project" value="UniProtKB-KW"/>
</dbReference>
<name>A0A849BPT0_9ACTN</name>
<evidence type="ECO:0000313" key="5">
    <source>
        <dbReference type="EMBL" id="NNH24681.1"/>
    </source>
</evidence>
<dbReference type="Proteomes" id="UP000555552">
    <property type="component" value="Unassembled WGS sequence"/>
</dbReference>
<feature type="non-terminal residue" evidence="5">
    <location>
        <position position="1"/>
    </location>
</feature>
<sequence>LVPDAAGRGTALLAARTAADLPVAYGEGSARRHARAGAAVLDLALPGLRRDVDTRADLREAVALGVGPRTADALAQGRLHLAG</sequence>
<evidence type="ECO:0000256" key="2">
    <source>
        <dbReference type="ARBA" id="ARBA00022695"/>
    </source>
</evidence>
<dbReference type="GO" id="GO:0043814">
    <property type="term" value="F:phospholactate guanylyltransferase activity"/>
    <property type="evidence" value="ECO:0007669"/>
    <property type="project" value="InterPro"/>
</dbReference>
<evidence type="ECO:0000256" key="4">
    <source>
        <dbReference type="ARBA" id="ARBA00023134"/>
    </source>
</evidence>
<dbReference type="SUPFAM" id="SSF53448">
    <property type="entry name" value="Nucleotide-diphospho-sugar transferases"/>
    <property type="match status" value="1"/>
</dbReference>
<comment type="caution">
    <text evidence="5">The sequence shown here is derived from an EMBL/GenBank/DDBJ whole genome shotgun (WGS) entry which is preliminary data.</text>
</comment>
<gene>
    <name evidence="5" type="ORF">HLB09_16625</name>
</gene>
<dbReference type="InterPro" id="IPR002835">
    <property type="entry name" value="CofC"/>
</dbReference>
<protein>
    <submittedName>
        <fullName evidence="5">2-phospho-L-lactate guanylyltransferase</fullName>
    </submittedName>
</protein>
<evidence type="ECO:0000256" key="3">
    <source>
        <dbReference type="ARBA" id="ARBA00022741"/>
    </source>
</evidence>
<keyword evidence="4" id="KW-0342">GTP-binding</keyword>
<proteinExistence type="predicted"/>
<dbReference type="PANTHER" id="PTHR40392">
    <property type="entry name" value="2-PHOSPHO-L-LACTATE GUANYLYLTRANSFERASE"/>
    <property type="match status" value="1"/>
</dbReference>
<keyword evidence="1 5" id="KW-0808">Transferase</keyword>
<accession>A0A849BPT0</accession>
<evidence type="ECO:0000313" key="6">
    <source>
        <dbReference type="Proteomes" id="UP000555552"/>
    </source>
</evidence>
<keyword evidence="6" id="KW-1185">Reference proteome</keyword>
<keyword evidence="3" id="KW-0547">Nucleotide-binding</keyword>
<dbReference type="Gene3D" id="3.90.550.10">
    <property type="entry name" value="Spore Coat Polysaccharide Biosynthesis Protein SpsA, Chain A"/>
    <property type="match status" value="1"/>
</dbReference>
<reference evidence="5 6" key="1">
    <citation type="submission" date="2020-05" db="EMBL/GenBank/DDBJ databases">
        <title>MicrobeNet Type strains.</title>
        <authorList>
            <person name="Nicholson A.C."/>
        </authorList>
    </citation>
    <scope>NUCLEOTIDE SEQUENCE [LARGE SCALE GENOMIC DNA]</scope>
    <source>
        <strain evidence="5 6">JCM 14547</strain>
    </source>
</reference>